<dbReference type="PANTHER" id="PTHR14359:SF6">
    <property type="entry name" value="PHOSPHOPANTOTHENOYLCYSTEINE DECARBOXYLASE"/>
    <property type="match status" value="1"/>
</dbReference>
<comment type="similarity">
    <text evidence="3">In the C-terminal section; belongs to the PPC synthetase family.</text>
</comment>
<dbReference type="InterPro" id="IPR005252">
    <property type="entry name" value="CoaBC"/>
</dbReference>
<dbReference type="STRING" id="118126.L21_2084"/>
<dbReference type="GO" id="GO:0010181">
    <property type="term" value="F:FMN binding"/>
    <property type="evidence" value="ECO:0007669"/>
    <property type="project" value="UniProtKB-UniRule"/>
</dbReference>
<gene>
    <name evidence="3 6" type="primary">coaBC</name>
    <name evidence="6" type="ORF">L21_2084</name>
</gene>
<keyword evidence="3" id="KW-0288">FMN</keyword>
<feature type="binding site" evidence="3">
    <location>
        <position position="272"/>
    </location>
    <ligand>
        <name>CTP</name>
        <dbReference type="ChEBI" id="CHEBI:37563"/>
    </ligand>
</feature>
<dbReference type="InterPro" id="IPR003382">
    <property type="entry name" value="Flavoprotein"/>
</dbReference>
<keyword evidence="3" id="KW-0285">Flavoprotein</keyword>
<comment type="catalytic activity">
    <reaction evidence="3">
        <text>(R)-4'-phosphopantothenate + L-cysteine + CTP = N-[(R)-4-phosphopantothenoyl]-L-cysteine + CMP + diphosphate + H(+)</text>
        <dbReference type="Rhea" id="RHEA:19397"/>
        <dbReference type="ChEBI" id="CHEBI:10986"/>
        <dbReference type="ChEBI" id="CHEBI:15378"/>
        <dbReference type="ChEBI" id="CHEBI:33019"/>
        <dbReference type="ChEBI" id="CHEBI:35235"/>
        <dbReference type="ChEBI" id="CHEBI:37563"/>
        <dbReference type="ChEBI" id="CHEBI:59458"/>
        <dbReference type="ChEBI" id="CHEBI:60377"/>
        <dbReference type="EC" id="6.3.2.5"/>
    </reaction>
</comment>
<dbReference type="InterPro" id="IPR036551">
    <property type="entry name" value="Flavin_trans-like"/>
</dbReference>
<dbReference type="GO" id="GO:0015937">
    <property type="term" value="P:coenzyme A biosynthetic process"/>
    <property type="evidence" value="ECO:0007669"/>
    <property type="project" value="UniProtKB-UniRule"/>
</dbReference>
<dbReference type="Gene3D" id="3.40.50.1950">
    <property type="entry name" value="Flavin prenyltransferase-like"/>
    <property type="match status" value="1"/>
</dbReference>
<evidence type="ECO:0000259" key="4">
    <source>
        <dbReference type="Pfam" id="PF02441"/>
    </source>
</evidence>
<comment type="similarity">
    <text evidence="3">In the N-terminal section; belongs to the HFCD (homo-oligomeric flavin containing Cys decarboxylase) superfamily.</text>
</comment>
<feature type="binding site" evidence="3">
    <location>
        <position position="313"/>
    </location>
    <ligand>
        <name>CTP</name>
        <dbReference type="ChEBI" id="CHEBI:37563"/>
    </ligand>
</feature>
<sequence>MKTLSGKTVVLAVTGSIAAVETVKLAHALRRRGATVQAVMTGAAAGIVHPDALTYATGRPAITAITGMVEHVLYCGEGGEADLLLIAPATANTIGKIACGIDDTPVTTFATTALGRGMPVVVVPAMHESMYRHPGVAENLQRLRSWEIDVVDPRIEEGKAKIADTDTIVLHAERAVSGRPLAGRRVLVTSGACAEPLDDVRVLTTRSTGRMGRALALEAFRLGAEVTVVHAGSIPCVRNIRATTAAEMRGAVLSVCRDTGVDIYVSAAAISDFAPERHEGKIPSGSPLTVRLEPLPKVIDEVMAACSPVTVAFKLGWDEEERARAMLEGGVRMVVVNAPPTMGAEEGSFRIVTADSVTDVSGSKEEVARAIWSGLL</sequence>
<comment type="cofactor">
    <cofactor evidence="3">
        <name>Mg(2+)</name>
        <dbReference type="ChEBI" id="CHEBI:18420"/>
    </cofactor>
</comment>
<dbReference type="InterPro" id="IPR035929">
    <property type="entry name" value="CoaB-like_sf"/>
</dbReference>
<evidence type="ECO:0000313" key="6">
    <source>
        <dbReference type="EMBL" id="SCL76163.1"/>
    </source>
</evidence>
<evidence type="ECO:0000259" key="5">
    <source>
        <dbReference type="Pfam" id="PF04127"/>
    </source>
</evidence>
<dbReference type="EC" id="4.1.1.36" evidence="3"/>
<feature type="region of interest" description="Phosphopantothenoylcysteine decarboxylase" evidence="3">
    <location>
        <begin position="1"/>
        <end position="185"/>
    </location>
</feature>
<comment type="catalytic activity">
    <reaction evidence="3">
        <text>N-[(R)-4-phosphopantothenoyl]-L-cysteine + H(+) = (R)-4'-phosphopantetheine + CO2</text>
        <dbReference type="Rhea" id="RHEA:16793"/>
        <dbReference type="ChEBI" id="CHEBI:15378"/>
        <dbReference type="ChEBI" id="CHEBI:16526"/>
        <dbReference type="ChEBI" id="CHEBI:59458"/>
        <dbReference type="ChEBI" id="CHEBI:61723"/>
        <dbReference type="EC" id="4.1.1.36"/>
    </reaction>
</comment>
<dbReference type="EMBL" id="FMID01000047">
    <property type="protein sequence ID" value="SCL76163.1"/>
    <property type="molecule type" value="Genomic_DNA"/>
</dbReference>
<dbReference type="NCBIfam" id="TIGR00521">
    <property type="entry name" value="coaBC_dfp"/>
    <property type="match status" value="1"/>
</dbReference>
<dbReference type="UniPathway" id="UPA00241"/>
<dbReference type="AlphaFoldDB" id="A0A1M4MMR1"/>
<feature type="domain" description="DNA/pantothenate metabolism flavoprotein C-terminal" evidence="5">
    <location>
        <begin position="181"/>
        <end position="373"/>
    </location>
</feature>
<dbReference type="OrthoDB" id="10536at2157"/>
<keyword evidence="3" id="KW-0460">Magnesium</keyword>
<evidence type="ECO:0000256" key="3">
    <source>
        <dbReference type="HAMAP-Rule" id="MF_02225"/>
    </source>
</evidence>
<comment type="cofactor">
    <cofactor evidence="3">
        <name>FMN</name>
        <dbReference type="ChEBI" id="CHEBI:58210"/>
    </cofactor>
    <text evidence="3">Binds 1 FMN per subunit.</text>
</comment>
<dbReference type="InterPro" id="IPR007085">
    <property type="entry name" value="DNA/pantothenate-metab_flavo_C"/>
</dbReference>
<dbReference type="GO" id="GO:0046872">
    <property type="term" value="F:metal ion binding"/>
    <property type="evidence" value="ECO:0007669"/>
    <property type="project" value="UniProtKB-KW"/>
</dbReference>
<dbReference type="SUPFAM" id="SSF102645">
    <property type="entry name" value="CoaB-like"/>
    <property type="match status" value="1"/>
</dbReference>
<keyword evidence="3" id="KW-0511">Multifunctional enzyme</keyword>
<keyword evidence="3" id="KW-0479">Metal-binding</keyword>
<dbReference type="Pfam" id="PF04127">
    <property type="entry name" value="DFP"/>
    <property type="match status" value="1"/>
</dbReference>
<feature type="binding site" evidence="3">
    <location>
        <position position="281"/>
    </location>
    <ligand>
        <name>CTP</name>
        <dbReference type="ChEBI" id="CHEBI:37563"/>
    </ligand>
</feature>
<dbReference type="EC" id="6.3.2.5" evidence="3"/>
<feature type="region of interest" description="Phosphopantothenate--cysteine ligase" evidence="3">
    <location>
        <begin position="186"/>
        <end position="376"/>
    </location>
</feature>
<dbReference type="GO" id="GO:0004632">
    <property type="term" value="F:phosphopantothenate--cysteine ligase activity"/>
    <property type="evidence" value="ECO:0007669"/>
    <property type="project" value="UniProtKB-UniRule"/>
</dbReference>
<comment type="caution">
    <text evidence="3">Lacks conserved residue(s) required for the propagation of feature annotation.</text>
</comment>
<reference evidence="6 7" key="1">
    <citation type="submission" date="2016-08" db="EMBL/GenBank/DDBJ databases">
        <authorList>
            <person name="Seilhamer J.J."/>
        </authorList>
    </citation>
    <scope>NUCLEOTIDE SEQUENCE [LARGE SCALE GENOMIC DNA]</scope>
    <source>
        <strain evidence="6">L21-II-0</strain>
    </source>
</reference>
<evidence type="ECO:0000256" key="1">
    <source>
        <dbReference type="ARBA" id="ARBA00022793"/>
    </source>
</evidence>
<proteinExistence type="inferred from homology"/>
<dbReference type="GO" id="GO:0071513">
    <property type="term" value="C:phosphopantothenoylcysteine decarboxylase complex"/>
    <property type="evidence" value="ECO:0007669"/>
    <property type="project" value="TreeGrafter"/>
</dbReference>
<protein>
    <recommendedName>
        <fullName evidence="3">Coenzyme A biosynthesis bifunctional protein CoaBC</fullName>
    </recommendedName>
    <alternativeName>
        <fullName evidence="3">DNA/pantothenate metabolism flavoprotein</fullName>
    </alternativeName>
    <alternativeName>
        <fullName evidence="3">Phosphopantothenoylcysteine synthetase/decarboxylase</fullName>
        <shortName evidence="3">PPCS-PPCDC</shortName>
    </alternativeName>
    <domain>
        <recommendedName>
            <fullName evidence="3">Phosphopantothenoylcysteine decarboxylase</fullName>
            <shortName evidence="3">PPC decarboxylase</shortName>
            <shortName evidence="3">PPC-DC</shortName>
            <ecNumber evidence="3">4.1.1.36</ecNumber>
        </recommendedName>
        <alternativeName>
            <fullName evidence="3">CoaC</fullName>
        </alternativeName>
    </domain>
    <domain>
        <recommendedName>
            <fullName evidence="3">Phosphopantothenate--cysteine ligase</fullName>
            <ecNumber evidence="3">6.3.2.5</ecNumber>
        </recommendedName>
        <alternativeName>
            <fullName evidence="3">CoaB</fullName>
        </alternativeName>
        <alternativeName>
            <fullName evidence="3">Phosphopantothenoylcysteine synthetase</fullName>
            <shortName evidence="3">PPC synthetase</shortName>
            <shortName evidence="3">PPC-S</shortName>
        </alternativeName>
    </domain>
</protein>
<dbReference type="RefSeq" id="WP_074370383.1">
    <property type="nucleotide sequence ID" value="NZ_FMID01000047.1"/>
</dbReference>
<evidence type="ECO:0000256" key="2">
    <source>
        <dbReference type="ARBA" id="ARBA00023239"/>
    </source>
</evidence>
<name>A0A1M4MMR1_9EURY</name>
<evidence type="ECO:0000313" key="7">
    <source>
        <dbReference type="Proteomes" id="UP000184671"/>
    </source>
</evidence>
<organism evidence="6 7">
    <name type="scientific">Methanoculleus chikugoensis</name>
    <dbReference type="NCBI Taxonomy" id="118126"/>
    <lineage>
        <taxon>Archaea</taxon>
        <taxon>Methanobacteriati</taxon>
        <taxon>Methanobacteriota</taxon>
        <taxon>Stenosarchaea group</taxon>
        <taxon>Methanomicrobia</taxon>
        <taxon>Methanomicrobiales</taxon>
        <taxon>Methanomicrobiaceae</taxon>
        <taxon>Methanoculleus</taxon>
    </lineage>
</organism>
<keyword evidence="1 3" id="KW-0210">Decarboxylase</keyword>
<dbReference type="Pfam" id="PF02441">
    <property type="entry name" value="Flavoprotein"/>
    <property type="match status" value="1"/>
</dbReference>
<dbReference type="Proteomes" id="UP000184671">
    <property type="component" value="Unassembled WGS sequence"/>
</dbReference>
<accession>A0A1M4MMR1</accession>
<keyword evidence="3" id="KW-0436">Ligase</keyword>
<comment type="function">
    <text evidence="3">Catalyzes two sequential steps in the biosynthesis of coenzyme A. In the first step cysteine is conjugated to 4'-phosphopantothenate to form 4-phosphopantothenoylcysteine. In the second step the latter compound is decarboxylated to form 4'-phosphopantotheine.</text>
</comment>
<feature type="domain" description="Flavoprotein" evidence="4">
    <location>
        <begin position="7"/>
        <end position="156"/>
    </location>
</feature>
<dbReference type="Gene3D" id="3.40.50.10300">
    <property type="entry name" value="CoaB-like"/>
    <property type="match status" value="1"/>
</dbReference>
<dbReference type="GO" id="GO:0015941">
    <property type="term" value="P:pantothenate catabolic process"/>
    <property type="evidence" value="ECO:0007669"/>
    <property type="project" value="InterPro"/>
</dbReference>
<comment type="pathway">
    <text evidence="3">Cofactor biosynthesis; coenzyme A biosynthesis.</text>
</comment>
<dbReference type="SUPFAM" id="SSF52507">
    <property type="entry name" value="Homo-oligomeric flavin-containing Cys decarboxylases, HFCD"/>
    <property type="match status" value="1"/>
</dbReference>
<dbReference type="PANTHER" id="PTHR14359">
    <property type="entry name" value="HOMO-OLIGOMERIC FLAVIN CONTAINING CYS DECARBOXYLASE FAMILY"/>
    <property type="match status" value="1"/>
</dbReference>
<keyword evidence="2 3" id="KW-0456">Lyase</keyword>
<dbReference type="HAMAP" id="MF_02225">
    <property type="entry name" value="CoaBC"/>
    <property type="match status" value="1"/>
</dbReference>
<dbReference type="GO" id="GO:0004633">
    <property type="term" value="F:phosphopantothenoylcysteine decarboxylase activity"/>
    <property type="evidence" value="ECO:0007669"/>
    <property type="project" value="UniProtKB-UniRule"/>
</dbReference>